<name>A0A1V4ISX4_9CLOT</name>
<dbReference type="Proteomes" id="UP000190080">
    <property type="component" value="Unassembled WGS sequence"/>
</dbReference>
<evidence type="ECO:0000313" key="2">
    <source>
        <dbReference type="Proteomes" id="UP000190080"/>
    </source>
</evidence>
<reference evidence="1 2" key="1">
    <citation type="submission" date="2017-03" db="EMBL/GenBank/DDBJ databases">
        <title>Genome sequence of Clostridium oryzae DSM 28571.</title>
        <authorList>
            <person name="Poehlein A."/>
            <person name="Daniel R."/>
        </authorList>
    </citation>
    <scope>NUCLEOTIDE SEQUENCE [LARGE SCALE GENOMIC DNA]</scope>
    <source>
        <strain evidence="1 2">DSM 28571</strain>
    </source>
</reference>
<organism evidence="1 2">
    <name type="scientific">Clostridium oryzae</name>
    <dbReference type="NCBI Taxonomy" id="1450648"/>
    <lineage>
        <taxon>Bacteria</taxon>
        <taxon>Bacillati</taxon>
        <taxon>Bacillota</taxon>
        <taxon>Clostridia</taxon>
        <taxon>Eubacteriales</taxon>
        <taxon>Clostridiaceae</taxon>
        <taxon>Clostridium</taxon>
    </lineage>
</organism>
<gene>
    <name evidence="1" type="ORF">CLORY_13920</name>
</gene>
<dbReference type="OrthoDB" id="1950593at2"/>
<dbReference type="STRING" id="1450648.CLORY_13920"/>
<evidence type="ECO:0000313" key="1">
    <source>
        <dbReference type="EMBL" id="OPJ63026.1"/>
    </source>
</evidence>
<dbReference type="EMBL" id="MZGV01000011">
    <property type="protein sequence ID" value="OPJ63026.1"/>
    <property type="molecule type" value="Genomic_DNA"/>
</dbReference>
<comment type="caution">
    <text evidence="1">The sequence shown here is derived from an EMBL/GenBank/DDBJ whole genome shotgun (WGS) entry which is preliminary data.</text>
</comment>
<accession>A0A1V4ISX4</accession>
<dbReference type="RefSeq" id="WP_139375984.1">
    <property type="nucleotide sequence ID" value="NZ_MZGV01000011.1"/>
</dbReference>
<protein>
    <submittedName>
        <fullName evidence="1">Uncharacterized protein</fullName>
    </submittedName>
</protein>
<proteinExistence type="predicted"/>
<dbReference type="AlphaFoldDB" id="A0A1V4ISX4"/>
<sequence>MKKIFVVMLLILTTFFNGCNRDDSNQNNLKSTEQKFDIKIASNILYTYLEYLYKGDIDSAEKLYGEPLSKKNEKLSDTDLKIFGYRVDEINEVGRNGVFTVKIVKSSPEKMVSELDKYTIKVELQKDKYKITDIINETDKEAFLAAGEIRIRDKNNIKTNLIMDMSGIPLYIYAKDDAAKINKLFVPRKNFGMMGFDYTGERIAVTTLDNGVYVAVVKIDETLAAQGGGGGGGASAGAGGGVGGGGGAAQSQGGSRSLNKEMPVGKEIISMDLIKSSIVTSLNFSLDEKNLVVQYKDKENNHTLRLYDVDSGDLINFDFEKKFPKEKFDVVFSSFDEDVMNFEVKAKGNVEKEASKDIGKWQINLKNNKAKKL</sequence>
<dbReference type="SUPFAM" id="SSF82171">
    <property type="entry name" value="DPP6 N-terminal domain-like"/>
    <property type="match status" value="1"/>
</dbReference>
<keyword evidence="2" id="KW-1185">Reference proteome</keyword>